<reference evidence="5" key="1">
    <citation type="submission" date="2022-12" db="EMBL/GenBank/DDBJ databases">
        <title>Chromosome-level genome assembly of the bean flower thrips Megalurothrips usitatus.</title>
        <authorList>
            <person name="Ma L."/>
            <person name="Liu Q."/>
            <person name="Li H."/>
            <person name="Cai W."/>
        </authorList>
    </citation>
    <scope>NUCLEOTIDE SEQUENCE</scope>
    <source>
        <strain evidence="5">Cailab_2022a</strain>
    </source>
</reference>
<evidence type="ECO:0000313" key="6">
    <source>
        <dbReference type="Proteomes" id="UP001075354"/>
    </source>
</evidence>
<keyword evidence="6" id="KW-1185">Reference proteome</keyword>
<feature type="domain" description="DNA endonuclease activator Ctp1 C-terminal" evidence="4">
    <location>
        <begin position="146"/>
        <end position="176"/>
    </location>
</feature>
<name>A0AAV7X1P5_9NEOP</name>
<evidence type="ECO:0000256" key="1">
    <source>
        <dbReference type="ARBA" id="ARBA00004123"/>
    </source>
</evidence>
<organism evidence="5 6">
    <name type="scientific">Megalurothrips usitatus</name>
    <name type="common">bean blossom thrips</name>
    <dbReference type="NCBI Taxonomy" id="439358"/>
    <lineage>
        <taxon>Eukaryota</taxon>
        <taxon>Metazoa</taxon>
        <taxon>Ecdysozoa</taxon>
        <taxon>Arthropoda</taxon>
        <taxon>Hexapoda</taxon>
        <taxon>Insecta</taxon>
        <taxon>Pterygota</taxon>
        <taxon>Neoptera</taxon>
        <taxon>Paraneoptera</taxon>
        <taxon>Thysanoptera</taxon>
        <taxon>Terebrantia</taxon>
        <taxon>Thripoidea</taxon>
        <taxon>Thripidae</taxon>
        <taxon>Megalurothrips</taxon>
    </lineage>
</organism>
<evidence type="ECO:0000256" key="2">
    <source>
        <dbReference type="ARBA" id="ARBA00022763"/>
    </source>
</evidence>
<dbReference type="InterPro" id="IPR013882">
    <property type="entry name" value="Ctp1_C"/>
</dbReference>
<dbReference type="AlphaFoldDB" id="A0AAV7X1P5"/>
<evidence type="ECO:0000259" key="4">
    <source>
        <dbReference type="Pfam" id="PF08573"/>
    </source>
</evidence>
<dbReference type="GO" id="GO:0006281">
    <property type="term" value="P:DNA repair"/>
    <property type="evidence" value="ECO:0007669"/>
    <property type="project" value="InterPro"/>
</dbReference>
<comment type="subcellular location">
    <subcellularLocation>
        <location evidence="1">Nucleus</location>
    </subcellularLocation>
</comment>
<evidence type="ECO:0000256" key="3">
    <source>
        <dbReference type="ARBA" id="ARBA00023242"/>
    </source>
</evidence>
<gene>
    <name evidence="5" type="ORF">ONE63_005071</name>
</gene>
<dbReference type="EMBL" id="JAPTSV010000016">
    <property type="protein sequence ID" value="KAJ1519819.1"/>
    <property type="molecule type" value="Genomic_DNA"/>
</dbReference>
<dbReference type="GO" id="GO:0005634">
    <property type="term" value="C:nucleus"/>
    <property type="evidence" value="ECO:0007669"/>
    <property type="project" value="UniProtKB-SubCell"/>
</dbReference>
<sequence>MSAIEKKYALRARLDAKLKFLRCRHESMKALLGPEEEVDVEGAGDEDCSEVRQQIAHHMASEQSIRVALGKEFKAPCSTAVHTGQQERQKQEQTSISVDRLSLAGSSSLAVPHQVTVRGKARKGLPGRPCTSCQQFYKAAGLSEQEASEVCRHKAKFTPVKSPKGYWDVRLPSTPEMLARQTAPFSPEKISPPRKVVRRKFNFN</sequence>
<keyword evidence="3" id="KW-0539">Nucleus</keyword>
<proteinExistence type="predicted"/>
<dbReference type="Proteomes" id="UP001075354">
    <property type="component" value="Chromosome 16"/>
</dbReference>
<dbReference type="Pfam" id="PF08573">
    <property type="entry name" value="SAE2"/>
    <property type="match status" value="1"/>
</dbReference>
<comment type="caution">
    <text evidence="5">The sequence shown here is derived from an EMBL/GenBank/DDBJ whole genome shotgun (WGS) entry which is preliminary data.</text>
</comment>
<protein>
    <recommendedName>
        <fullName evidence="4">DNA endonuclease activator Ctp1 C-terminal domain-containing protein</fullName>
    </recommendedName>
</protein>
<evidence type="ECO:0000313" key="5">
    <source>
        <dbReference type="EMBL" id="KAJ1519819.1"/>
    </source>
</evidence>
<keyword evidence="2" id="KW-0227">DNA damage</keyword>
<accession>A0AAV7X1P5</accession>